<gene>
    <name evidence="2" type="primary">BnaAnng14130D</name>
    <name evidence="2" type="ORF">GSBRNA2T00017983001</name>
</gene>
<evidence type="ECO:0000313" key="2">
    <source>
        <dbReference type="EMBL" id="CDY56216.1"/>
    </source>
</evidence>
<evidence type="ECO:0000313" key="3">
    <source>
        <dbReference type="Proteomes" id="UP000028999"/>
    </source>
</evidence>
<reference evidence="2 3" key="1">
    <citation type="journal article" date="2014" name="Science">
        <title>Plant genetics. Early allopolyploid evolution in the post-Neolithic Brassica napus oilseed genome.</title>
        <authorList>
            <person name="Chalhoub B."/>
            <person name="Denoeud F."/>
            <person name="Liu S."/>
            <person name="Parkin I.A."/>
            <person name="Tang H."/>
            <person name="Wang X."/>
            <person name="Chiquet J."/>
            <person name="Belcram H."/>
            <person name="Tong C."/>
            <person name="Samans B."/>
            <person name="Correa M."/>
            <person name="Da Silva C."/>
            <person name="Just J."/>
            <person name="Falentin C."/>
            <person name="Koh C.S."/>
            <person name="Le Clainche I."/>
            <person name="Bernard M."/>
            <person name="Bento P."/>
            <person name="Noel B."/>
            <person name="Labadie K."/>
            <person name="Alberti A."/>
            <person name="Charles M."/>
            <person name="Arnaud D."/>
            <person name="Guo H."/>
            <person name="Daviaud C."/>
            <person name="Alamery S."/>
            <person name="Jabbari K."/>
            <person name="Zhao M."/>
            <person name="Edger P.P."/>
            <person name="Chelaifa H."/>
            <person name="Tack D."/>
            <person name="Lassalle G."/>
            <person name="Mestiri I."/>
            <person name="Schnel N."/>
            <person name="Le Paslier M.C."/>
            <person name="Fan G."/>
            <person name="Renault V."/>
            <person name="Bayer P.E."/>
            <person name="Golicz A.A."/>
            <person name="Manoli S."/>
            <person name="Lee T.H."/>
            <person name="Thi V.H."/>
            <person name="Chalabi S."/>
            <person name="Hu Q."/>
            <person name="Fan C."/>
            <person name="Tollenaere R."/>
            <person name="Lu Y."/>
            <person name="Battail C."/>
            <person name="Shen J."/>
            <person name="Sidebottom C.H."/>
            <person name="Wang X."/>
            <person name="Canaguier A."/>
            <person name="Chauveau A."/>
            <person name="Berard A."/>
            <person name="Deniot G."/>
            <person name="Guan M."/>
            <person name="Liu Z."/>
            <person name="Sun F."/>
            <person name="Lim Y.P."/>
            <person name="Lyons E."/>
            <person name="Town C.D."/>
            <person name="Bancroft I."/>
            <person name="Wang X."/>
            <person name="Meng J."/>
            <person name="Ma J."/>
            <person name="Pires J.C."/>
            <person name="King G.J."/>
            <person name="Brunel D."/>
            <person name="Delourme R."/>
            <person name="Renard M."/>
            <person name="Aury J.M."/>
            <person name="Adams K.L."/>
            <person name="Batley J."/>
            <person name="Snowdon R.J."/>
            <person name="Tost J."/>
            <person name="Edwards D."/>
            <person name="Zhou Y."/>
            <person name="Hua W."/>
            <person name="Sharpe A.G."/>
            <person name="Paterson A.H."/>
            <person name="Guan C."/>
            <person name="Wincker P."/>
        </authorList>
    </citation>
    <scope>NUCLEOTIDE SEQUENCE [LARGE SCALE GENOMIC DNA]</scope>
    <source>
        <strain evidence="3">cv. Darmor-bzh</strain>
    </source>
</reference>
<dbReference type="AlphaFoldDB" id="A0A078J261"/>
<evidence type="ECO:0000256" key="1">
    <source>
        <dbReference type="SAM" id="MobiDB-lite"/>
    </source>
</evidence>
<dbReference type="Proteomes" id="UP000028999">
    <property type="component" value="Unassembled WGS sequence"/>
</dbReference>
<feature type="region of interest" description="Disordered" evidence="1">
    <location>
        <begin position="1"/>
        <end position="36"/>
    </location>
</feature>
<dbReference type="EMBL" id="LK033469">
    <property type="protein sequence ID" value="CDY56216.1"/>
    <property type="molecule type" value="Genomic_DNA"/>
</dbReference>
<name>A0A078J261_BRANA</name>
<proteinExistence type="predicted"/>
<sequence length="36" mass="4241">MAEAPYMTAKTMPFTPPELRLTMSQPESKKRVIRRF</sequence>
<dbReference type="Gramene" id="CDY56216">
    <property type="protein sequence ID" value="CDY56216"/>
    <property type="gene ID" value="GSBRNA2T00017983001"/>
</dbReference>
<organism evidence="2 3">
    <name type="scientific">Brassica napus</name>
    <name type="common">Rape</name>
    <dbReference type="NCBI Taxonomy" id="3708"/>
    <lineage>
        <taxon>Eukaryota</taxon>
        <taxon>Viridiplantae</taxon>
        <taxon>Streptophyta</taxon>
        <taxon>Embryophyta</taxon>
        <taxon>Tracheophyta</taxon>
        <taxon>Spermatophyta</taxon>
        <taxon>Magnoliopsida</taxon>
        <taxon>eudicotyledons</taxon>
        <taxon>Gunneridae</taxon>
        <taxon>Pentapetalae</taxon>
        <taxon>rosids</taxon>
        <taxon>malvids</taxon>
        <taxon>Brassicales</taxon>
        <taxon>Brassicaceae</taxon>
        <taxon>Brassiceae</taxon>
        <taxon>Brassica</taxon>
    </lineage>
</organism>
<accession>A0A078J261</accession>
<keyword evidence="3" id="KW-1185">Reference proteome</keyword>
<dbReference type="PaxDb" id="3708-A0A078J261"/>
<protein>
    <submittedName>
        <fullName evidence="2">BnaAnng14130D protein</fullName>
    </submittedName>
</protein>